<feature type="transmembrane region" description="Helical" evidence="7">
    <location>
        <begin position="184"/>
        <end position="206"/>
    </location>
</feature>
<dbReference type="AlphaFoldDB" id="A0A840I4J8"/>
<organism evidence="8 9">
    <name type="scientific">Parvularcula dongshanensis</name>
    <dbReference type="NCBI Taxonomy" id="1173995"/>
    <lineage>
        <taxon>Bacteria</taxon>
        <taxon>Pseudomonadati</taxon>
        <taxon>Pseudomonadota</taxon>
        <taxon>Alphaproteobacteria</taxon>
        <taxon>Parvularculales</taxon>
        <taxon>Parvularculaceae</taxon>
        <taxon>Parvularcula</taxon>
    </lineage>
</organism>
<keyword evidence="5 7" id="KW-1133">Transmembrane helix</keyword>
<dbReference type="GO" id="GO:0008779">
    <property type="term" value="F:acyl-[acyl-carrier-protein]-phospholipid O-acyltransferase activity"/>
    <property type="evidence" value="ECO:0007669"/>
    <property type="project" value="UniProtKB-EC"/>
</dbReference>
<dbReference type="Pfam" id="PF07690">
    <property type="entry name" value="MFS_1"/>
    <property type="match status" value="1"/>
</dbReference>
<protein>
    <submittedName>
        <fullName evidence="8">Acyl-[acyl-carrier-protein]-phospholipid O-acyltransferase/long-chain-fatty-acid--[acyl-carrier-protein] ligase</fullName>
        <ecNumber evidence="8">2.3.1.40</ecNumber>
        <ecNumber evidence="8">6.2.1.20</ecNumber>
    </submittedName>
</protein>
<keyword evidence="4 7" id="KW-0812">Transmembrane</keyword>
<evidence type="ECO:0000256" key="4">
    <source>
        <dbReference type="ARBA" id="ARBA00022692"/>
    </source>
</evidence>
<evidence type="ECO:0000256" key="1">
    <source>
        <dbReference type="ARBA" id="ARBA00004651"/>
    </source>
</evidence>
<dbReference type="PANTHER" id="PTHR43266:SF2">
    <property type="entry name" value="MAJOR FACILITATOR SUPERFAMILY (MFS) PROFILE DOMAIN-CONTAINING PROTEIN"/>
    <property type="match status" value="1"/>
</dbReference>
<keyword evidence="9" id="KW-1185">Reference proteome</keyword>
<accession>A0A840I4J8</accession>
<gene>
    <name evidence="8" type="ORF">GGQ59_002320</name>
</gene>
<keyword evidence="2" id="KW-0813">Transport</keyword>
<feature type="transmembrane region" description="Helical" evidence="7">
    <location>
        <begin position="407"/>
        <end position="425"/>
    </location>
</feature>
<comment type="caution">
    <text evidence="8">The sequence shown here is derived from an EMBL/GenBank/DDBJ whole genome shotgun (WGS) entry which is preliminary data.</text>
</comment>
<feature type="transmembrane region" description="Helical" evidence="7">
    <location>
        <begin position="342"/>
        <end position="364"/>
    </location>
</feature>
<feature type="transmembrane region" description="Helical" evidence="7">
    <location>
        <begin position="303"/>
        <end position="322"/>
    </location>
</feature>
<keyword evidence="8" id="KW-0012">Acyltransferase</keyword>
<dbReference type="CDD" id="cd06173">
    <property type="entry name" value="MFS_MefA_like"/>
    <property type="match status" value="1"/>
</dbReference>
<evidence type="ECO:0000256" key="2">
    <source>
        <dbReference type="ARBA" id="ARBA00022448"/>
    </source>
</evidence>
<dbReference type="GO" id="GO:0022857">
    <property type="term" value="F:transmembrane transporter activity"/>
    <property type="evidence" value="ECO:0007669"/>
    <property type="project" value="InterPro"/>
</dbReference>
<evidence type="ECO:0000256" key="3">
    <source>
        <dbReference type="ARBA" id="ARBA00022475"/>
    </source>
</evidence>
<sequence length="445" mass="46124">MPSLLASRRFWPLFGVQALGPFADNVLRAATIVAVASAAGAAWGTADFSLPLGWSAEAGSFVSMGFTLPIFLFSMISGQVADKVDRHRLLCFVKGAEIPIMIFSAFCFWFGSGLLLLFSLFLMGAQSAFFGPLRNTLVPQYFAGDELPRVNGYFNALQFAAIVAGLLLGSVLTNAPAFGSPQGGRLVVSALLLATAVGGTLMALFTPPAPAPGLSRIDWNVLRVAGRFYRRVADMPRVFWPMMGVGWFWMGGAIILANLPTWVSVSLGGSDLDLGLFMVLFAVGAGVGSVTAGIAASRSGAPMTVAGVGVVLTILGAVLVFLTSAPYDPGAGPVFRMENAALFGAIVLTAAGNSVFGVPVIATLHDRAPAGERARIMGTSNMTNGGLATLGALLVPLARPVGVGPTGTYLAVAGLQVGLLGFMLLRRRQAVRAAKSAAPMPARNG</sequence>
<dbReference type="SUPFAM" id="SSF103473">
    <property type="entry name" value="MFS general substrate transporter"/>
    <property type="match status" value="1"/>
</dbReference>
<feature type="transmembrane region" description="Helical" evidence="7">
    <location>
        <begin position="238"/>
        <end position="262"/>
    </location>
</feature>
<evidence type="ECO:0000256" key="6">
    <source>
        <dbReference type="ARBA" id="ARBA00023136"/>
    </source>
</evidence>
<keyword evidence="8" id="KW-0808">Transferase</keyword>
<feature type="transmembrane region" description="Helical" evidence="7">
    <location>
        <begin position="89"/>
        <end position="111"/>
    </location>
</feature>
<dbReference type="EC" id="6.2.1.20" evidence="8"/>
<keyword evidence="8" id="KW-0436">Ligase</keyword>
<dbReference type="Gene3D" id="1.20.1250.20">
    <property type="entry name" value="MFS general substrate transporter like domains"/>
    <property type="match status" value="1"/>
</dbReference>
<dbReference type="PANTHER" id="PTHR43266">
    <property type="entry name" value="MACROLIDE-EFFLUX PROTEIN"/>
    <property type="match status" value="1"/>
</dbReference>
<dbReference type="Proteomes" id="UP000563524">
    <property type="component" value="Unassembled WGS sequence"/>
</dbReference>
<dbReference type="GO" id="GO:0008922">
    <property type="term" value="F:long-chain fatty acid [acyl-carrier-protein] ligase activity"/>
    <property type="evidence" value="ECO:0007669"/>
    <property type="project" value="UniProtKB-EC"/>
</dbReference>
<reference evidence="8 9" key="1">
    <citation type="submission" date="2020-08" db="EMBL/GenBank/DDBJ databases">
        <title>Genomic Encyclopedia of Type Strains, Phase IV (KMG-IV): sequencing the most valuable type-strain genomes for metagenomic binning, comparative biology and taxonomic classification.</title>
        <authorList>
            <person name="Goeker M."/>
        </authorList>
    </citation>
    <scope>NUCLEOTIDE SEQUENCE [LARGE SCALE GENOMIC DNA]</scope>
    <source>
        <strain evidence="8 9">DSM 102850</strain>
    </source>
</reference>
<dbReference type="RefSeq" id="WP_183818724.1">
    <property type="nucleotide sequence ID" value="NZ_JACHOB010000005.1"/>
</dbReference>
<evidence type="ECO:0000313" key="8">
    <source>
        <dbReference type="EMBL" id="MBB4659779.1"/>
    </source>
</evidence>
<proteinExistence type="predicted"/>
<keyword evidence="3" id="KW-1003">Cell membrane</keyword>
<dbReference type="EC" id="2.3.1.40" evidence="8"/>
<feature type="transmembrane region" description="Helical" evidence="7">
    <location>
        <begin position="153"/>
        <end position="172"/>
    </location>
</feature>
<dbReference type="InterPro" id="IPR011701">
    <property type="entry name" value="MFS"/>
</dbReference>
<dbReference type="GO" id="GO:0005886">
    <property type="term" value="C:plasma membrane"/>
    <property type="evidence" value="ECO:0007669"/>
    <property type="project" value="UniProtKB-SubCell"/>
</dbReference>
<evidence type="ECO:0000313" key="9">
    <source>
        <dbReference type="Proteomes" id="UP000563524"/>
    </source>
</evidence>
<keyword evidence="6 7" id="KW-0472">Membrane</keyword>
<evidence type="ECO:0000256" key="7">
    <source>
        <dbReference type="SAM" id="Phobius"/>
    </source>
</evidence>
<evidence type="ECO:0000256" key="5">
    <source>
        <dbReference type="ARBA" id="ARBA00022989"/>
    </source>
</evidence>
<feature type="transmembrane region" description="Helical" evidence="7">
    <location>
        <begin position="54"/>
        <end position="77"/>
    </location>
</feature>
<dbReference type="EMBL" id="JACHOB010000005">
    <property type="protein sequence ID" value="MBB4659779.1"/>
    <property type="molecule type" value="Genomic_DNA"/>
</dbReference>
<feature type="transmembrane region" description="Helical" evidence="7">
    <location>
        <begin position="274"/>
        <end position="296"/>
    </location>
</feature>
<dbReference type="InterPro" id="IPR036259">
    <property type="entry name" value="MFS_trans_sf"/>
</dbReference>
<comment type="subcellular location">
    <subcellularLocation>
        <location evidence="1">Cell membrane</location>
        <topology evidence="1">Multi-pass membrane protein</topology>
    </subcellularLocation>
</comment>
<name>A0A840I4J8_9PROT</name>